<reference evidence="2" key="1">
    <citation type="submission" date="2017-12" db="EMBL/GenBank/DDBJ databases">
        <title>FDA dAtabase for Regulatory Grade micrObial Sequences (FDA-ARGOS): Supporting development and validation of Infectious Disease Dx tests.</title>
        <authorList>
            <person name="Campos J."/>
            <person name="Goldberg B."/>
            <person name="Tallon L."/>
            <person name="Sadzewicz L."/>
            <person name="Sengamalay N."/>
            <person name="Ott S."/>
            <person name="Godinez A."/>
            <person name="Nagaraj S."/>
            <person name="Vyas G."/>
            <person name="Aluvathingal J."/>
            <person name="Nadendla S."/>
            <person name="Geyer C."/>
            <person name="Nandy P."/>
            <person name="Hobson J."/>
            <person name="Sichtig H."/>
        </authorList>
    </citation>
    <scope>NUCLEOTIDE SEQUENCE</scope>
    <source>
        <strain evidence="2">FDAARGOS_252</strain>
    </source>
</reference>
<dbReference type="AlphaFoldDB" id="A0A2P1BU92"/>
<evidence type="ECO:0000313" key="2">
    <source>
        <dbReference type="EMBL" id="AVI58277.1"/>
    </source>
</evidence>
<dbReference type="Proteomes" id="UP000191257">
    <property type="component" value="Chromosome"/>
</dbReference>
<feature type="compositionally biased region" description="Basic and acidic residues" evidence="1">
    <location>
        <begin position="31"/>
        <end position="62"/>
    </location>
</feature>
<keyword evidence="3" id="KW-1185">Reference proteome</keyword>
<accession>A0A2P1BU92</accession>
<gene>
    <name evidence="2" type="ORF">A6J80_04410</name>
</gene>
<dbReference type="KEGG" id="pye:A6J80_04410"/>
<organism evidence="2 3">
    <name type="scientific">Paracoccus yeei</name>
    <dbReference type="NCBI Taxonomy" id="147645"/>
    <lineage>
        <taxon>Bacteria</taxon>
        <taxon>Pseudomonadati</taxon>
        <taxon>Pseudomonadota</taxon>
        <taxon>Alphaproteobacteria</taxon>
        <taxon>Rhodobacterales</taxon>
        <taxon>Paracoccaceae</taxon>
        <taxon>Paracoccus</taxon>
    </lineage>
</organism>
<sequence>MPGASPVAYRRSPADGLPAPGNVSEGGGGGRRAEGGGRRAEGGGRRAEGGGRRAEGGGRRAENLSPPAMRRKADRKVSRKAPSRNRGPRLGPSETPARRGCACNPHHAALSRSPRHAVAGSP</sequence>
<feature type="region of interest" description="Disordered" evidence="1">
    <location>
        <begin position="1"/>
        <end position="122"/>
    </location>
</feature>
<evidence type="ECO:0000313" key="3">
    <source>
        <dbReference type="Proteomes" id="UP000191257"/>
    </source>
</evidence>
<protein>
    <submittedName>
        <fullName evidence="2">Uncharacterized protein</fullName>
    </submittedName>
</protein>
<name>A0A2P1BU92_9RHOB</name>
<evidence type="ECO:0000256" key="1">
    <source>
        <dbReference type="SAM" id="MobiDB-lite"/>
    </source>
</evidence>
<dbReference type="EMBL" id="CP020442">
    <property type="protein sequence ID" value="AVI58277.1"/>
    <property type="molecule type" value="Genomic_DNA"/>
</dbReference>
<feature type="compositionally biased region" description="Basic residues" evidence="1">
    <location>
        <begin position="69"/>
        <end position="87"/>
    </location>
</feature>
<proteinExistence type="predicted"/>